<protein>
    <submittedName>
        <fullName evidence="2">Uncharacterized protein</fullName>
    </submittedName>
</protein>
<dbReference type="EMBL" id="SNRW01004206">
    <property type="protein sequence ID" value="KAA6387871.1"/>
    <property type="molecule type" value="Genomic_DNA"/>
</dbReference>
<comment type="caution">
    <text evidence="2">The sequence shown here is derived from an EMBL/GenBank/DDBJ whole genome shotgun (WGS) entry which is preliminary data.</text>
</comment>
<gene>
    <name evidence="2" type="ORF">EZS28_016602</name>
</gene>
<name>A0A5J4VYW5_9EUKA</name>
<evidence type="ECO:0000256" key="1">
    <source>
        <dbReference type="SAM" id="MobiDB-lite"/>
    </source>
</evidence>
<feature type="compositionally biased region" description="Polar residues" evidence="1">
    <location>
        <begin position="81"/>
        <end position="91"/>
    </location>
</feature>
<reference evidence="2 3" key="1">
    <citation type="submission" date="2019-03" db="EMBL/GenBank/DDBJ databases">
        <title>Single cell metagenomics reveals metabolic interactions within the superorganism composed of flagellate Streblomastix strix and complex community of Bacteroidetes bacteria on its surface.</title>
        <authorList>
            <person name="Treitli S.C."/>
            <person name="Kolisko M."/>
            <person name="Husnik F."/>
            <person name="Keeling P."/>
            <person name="Hampl V."/>
        </authorList>
    </citation>
    <scope>NUCLEOTIDE SEQUENCE [LARGE SCALE GENOMIC DNA]</scope>
    <source>
        <strain evidence="2">ST1C</strain>
    </source>
</reference>
<accession>A0A5J4VYW5</accession>
<feature type="region of interest" description="Disordered" evidence="1">
    <location>
        <begin position="81"/>
        <end position="112"/>
    </location>
</feature>
<organism evidence="2 3">
    <name type="scientific">Streblomastix strix</name>
    <dbReference type="NCBI Taxonomy" id="222440"/>
    <lineage>
        <taxon>Eukaryota</taxon>
        <taxon>Metamonada</taxon>
        <taxon>Preaxostyla</taxon>
        <taxon>Oxymonadida</taxon>
        <taxon>Streblomastigidae</taxon>
        <taxon>Streblomastix</taxon>
    </lineage>
</organism>
<sequence length="408" mass="47054">MEKDENVELSEELRKKEIELLNGQTDNEVILQNVSFKRKPKSSTYVSENVLGTVKQTHRQVFFPHTPAVVVLDEEERQLGNKPNIQPFHSSNDLHKKHRDIRPATPHPHTQNKDQLQELLAQGQNEQIEFHDLQDNQQNINNSFGIDPLNILLTAKNLKQIKYSLVEIEKLTNGNEAWCIKVGRSGAIFILFKLLVSCGLSEIHKVLIRIALCIIEHLGRYTESSSIIWSIHEVRKAKYGKDQQNKLLIQLQNKEKRKEKERIIAKQGKQIVRKIVLNDLVEFVCNMNEENQSPIQSYSEDEYEEIEDEGSTFCNLFNELLFRVSEDDALSRVTIVVILRLLEGEFERIAIARRFGFIRSISAVQNSLATKRMKQPEDQNNELSSKANAQHRSLESMLDRLKVLMGIA</sequence>
<proteinExistence type="predicted"/>
<evidence type="ECO:0000313" key="2">
    <source>
        <dbReference type="EMBL" id="KAA6387871.1"/>
    </source>
</evidence>
<evidence type="ECO:0000313" key="3">
    <source>
        <dbReference type="Proteomes" id="UP000324800"/>
    </source>
</evidence>
<dbReference type="Proteomes" id="UP000324800">
    <property type="component" value="Unassembled WGS sequence"/>
</dbReference>
<dbReference type="AlphaFoldDB" id="A0A5J4VYW5"/>